<reference evidence="2" key="1">
    <citation type="submission" date="2023-05" db="EMBL/GenBank/DDBJ databases">
        <title>Anaerotaeda fermentans gen. nov., sp. nov., a novel anaerobic planctomycete of the new family within the order Sedimentisphaerales isolated from Taman Peninsula, Russia.</title>
        <authorList>
            <person name="Khomyakova M.A."/>
            <person name="Merkel A.Y."/>
            <person name="Slobodkin A.I."/>
        </authorList>
    </citation>
    <scope>NUCLEOTIDE SEQUENCE</scope>
    <source>
        <strain evidence="2">M17dextr</strain>
    </source>
</reference>
<dbReference type="RefSeq" id="WP_349242909.1">
    <property type="nucleotide sequence ID" value="NZ_JASCXX010000001.1"/>
</dbReference>
<gene>
    <name evidence="2" type="ORF">QJ522_00460</name>
</gene>
<dbReference type="AlphaFoldDB" id="A0AAW6TVP4"/>
<evidence type="ECO:0000256" key="1">
    <source>
        <dbReference type="SAM" id="SignalP"/>
    </source>
</evidence>
<evidence type="ECO:0000313" key="3">
    <source>
        <dbReference type="Proteomes" id="UP001431776"/>
    </source>
</evidence>
<protein>
    <submittedName>
        <fullName evidence="2">Uncharacterized protein</fullName>
    </submittedName>
</protein>
<keyword evidence="1" id="KW-0732">Signal</keyword>
<feature type="signal peptide" evidence="1">
    <location>
        <begin position="1"/>
        <end position="24"/>
    </location>
</feature>
<name>A0AAW6TVP4_9BACT</name>
<organism evidence="2 3">
    <name type="scientific">Anaerobaca lacustris</name>
    <dbReference type="NCBI Taxonomy" id="3044600"/>
    <lineage>
        <taxon>Bacteria</taxon>
        <taxon>Pseudomonadati</taxon>
        <taxon>Planctomycetota</taxon>
        <taxon>Phycisphaerae</taxon>
        <taxon>Sedimentisphaerales</taxon>
        <taxon>Anaerobacaceae</taxon>
        <taxon>Anaerobaca</taxon>
    </lineage>
</organism>
<feature type="chain" id="PRO_5043778771" evidence="1">
    <location>
        <begin position="25"/>
        <end position="580"/>
    </location>
</feature>
<evidence type="ECO:0000313" key="2">
    <source>
        <dbReference type="EMBL" id="MDI6447498.1"/>
    </source>
</evidence>
<proteinExistence type="predicted"/>
<dbReference type="EMBL" id="JASCXX010000001">
    <property type="protein sequence ID" value="MDI6447498.1"/>
    <property type="molecule type" value="Genomic_DNA"/>
</dbReference>
<keyword evidence="3" id="KW-1185">Reference proteome</keyword>
<accession>A0AAW6TVP4</accession>
<dbReference type="Proteomes" id="UP001431776">
    <property type="component" value="Unassembled WGS sequence"/>
</dbReference>
<comment type="caution">
    <text evidence="2">The sequence shown here is derived from an EMBL/GenBank/DDBJ whole genome shotgun (WGS) entry which is preliminary data.</text>
</comment>
<sequence>MNAIRMLVWSAAVVVVLSVGSVTSAVTVTLTFEDPCSVMGALSNQDGDAYAVVAQGMGGPSKPYISTAFFGGGHSADRRAIAEFALKPMRDVSVDPNAVTSATLRFYFDDVIFPDNSPEPYTTQDFTLELYTETANGRLDGVDANDADATIGGEGPDDWQGRVVQSWRFVAGQVEGLQAGQKIVGMFGPDEPFPAAFDDDTLAIFGMIGFEVDVAEAVRNAIADPDVRYLGFRWICNSEGGYWTSMDPKGYLPSLAVDMVAEEPMVFALQSTDSGPVQGNHAGRPYHIFNDADDEAIYLTVGEWQGGHNPNAVWTWPLADGIISWDVFTDPNGETDRPEVVTYDELGNTLYIYWDSAMEEYALIVDQNSVPDGLEKLYYEAEIADGTLNIGNNGIPPGGYADRQQVLLSEFNLMRPGRYGLDPNHLVSAHLEVTIDRVIDMAHTGNNMALIPSIMYVNAYEADGVLNLFENAQADFERINHEDADAVVWLTIDGSVEGDPITDFALSWYKLVDPGLGEQFTIRIDVTDAVRRMLENGAGYAGFVCSCSPDGEFALASVDLVDTVNGTTYLPRLVLETDLQ</sequence>